<dbReference type="Gene3D" id="3.50.50.60">
    <property type="entry name" value="FAD/NAD(P)-binding domain"/>
    <property type="match status" value="1"/>
</dbReference>
<dbReference type="InterPro" id="IPR006222">
    <property type="entry name" value="GCVT_N"/>
</dbReference>
<dbReference type="Pfam" id="PF08669">
    <property type="entry name" value="GCV_T_C"/>
    <property type="match status" value="1"/>
</dbReference>
<feature type="domain" description="Aminomethyltransferase C-terminal" evidence="5">
    <location>
        <begin position="958"/>
        <end position="1042"/>
    </location>
</feature>
<dbReference type="InterPro" id="IPR032503">
    <property type="entry name" value="FAO_M"/>
</dbReference>
<gene>
    <name evidence="7" type="ORF">D910_05448</name>
</gene>
<dbReference type="OrthoDB" id="7692348at2759"/>
<name>U4U2G1_DENPD</name>
<dbReference type="Gene3D" id="3.30.9.10">
    <property type="entry name" value="D-Amino Acid Oxidase, subunit A, domain 2"/>
    <property type="match status" value="1"/>
</dbReference>
<feature type="domain" description="GCVT N-terminal" evidence="4">
    <location>
        <begin position="625"/>
        <end position="939"/>
    </location>
</feature>
<feature type="domain" description="FAD dependent oxidoreductase" evidence="3">
    <location>
        <begin position="211"/>
        <end position="564"/>
    </location>
</feature>
<dbReference type="EMBL" id="KB632017">
    <property type="protein sequence ID" value="ERL88059.1"/>
    <property type="molecule type" value="Genomic_DNA"/>
</dbReference>
<evidence type="ECO:0000259" key="3">
    <source>
        <dbReference type="Pfam" id="PF01266"/>
    </source>
</evidence>
<dbReference type="InterPro" id="IPR029043">
    <property type="entry name" value="GcvT/YgfZ_C"/>
</dbReference>
<dbReference type="Pfam" id="PF16350">
    <property type="entry name" value="FAO_M"/>
    <property type="match status" value="1"/>
</dbReference>
<evidence type="ECO:0000313" key="8">
    <source>
        <dbReference type="Proteomes" id="UP000030742"/>
    </source>
</evidence>
<reference evidence="7 8" key="1">
    <citation type="journal article" date="2013" name="Genome Biol.">
        <title>Draft genome of the mountain pine beetle, Dendroctonus ponderosae Hopkins, a major forest pest.</title>
        <authorList>
            <person name="Keeling C.I."/>
            <person name="Yuen M.M."/>
            <person name="Liao N.Y."/>
            <person name="Docking T.R."/>
            <person name="Chan S.K."/>
            <person name="Taylor G.A."/>
            <person name="Palmquist D.L."/>
            <person name="Jackman S.D."/>
            <person name="Nguyen A."/>
            <person name="Li M."/>
            <person name="Henderson H."/>
            <person name="Janes J.K."/>
            <person name="Zhao Y."/>
            <person name="Pandoh P."/>
            <person name="Moore R."/>
            <person name="Sperling F.A."/>
            <person name="Huber D.P."/>
            <person name="Birol I."/>
            <person name="Jones S.J."/>
            <person name="Bohlmann J."/>
        </authorList>
    </citation>
    <scope>NUCLEOTIDE SEQUENCE</scope>
</reference>
<dbReference type="InterPro" id="IPR036188">
    <property type="entry name" value="FAD/NAD-bd_sf"/>
</dbReference>
<dbReference type="Pfam" id="PF01571">
    <property type="entry name" value="GCV_T"/>
    <property type="match status" value="1"/>
</dbReference>
<dbReference type="InterPro" id="IPR027266">
    <property type="entry name" value="TrmE/GcvT-like"/>
</dbReference>
<dbReference type="GO" id="GO:0005739">
    <property type="term" value="C:mitochondrion"/>
    <property type="evidence" value="ECO:0007669"/>
    <property type="project" value="TreeGrafter"/>
</dbReference>
<dbReference type="Proteomes" id="UP000030742">
    <property type="component" value="Unassembled WGS sequence"/>
</dbReference>
<accession>U4U2G1</accession>
<evidence type="ECO:0000259" key="5">
    <source>
        <dbReference type="Pfam" id="PF08669"/>
    </source>
</evidence>
<dbReference type="SUPFAM" id="SSF51905">
    <property type="entry name" value="FAD/NAD(P)-binding domain"/>
    <property type="match status" value="1"/>
</dbReference>
<dbReference type="Gene3D" id="2.40.30.110">
    <property type="entry name" value="Aminomethyltransferase beta-barrel domains"/>
    <property type="match status" value="1"/>
</dbReference>
<dbReference type="Gene3D" id="3.30.1360.120">
    <property type="entry name" value="Probable tRNA modification gtpase trme, domain 1"/>
    <property type="match status" value="1"/>
</dbReference>
<evidence type="ECO:0000256" key="1">
    <source>
        <dbReference type="ARBA" id="ARBA00008609"/>
    </source>
</evidence>
<sequence>MDYNLNSMSKDINLLELLGQSNGRLTSRIRGADQNISQTPSTIHPPPAEASYMNAKPLLETEQAAQNEASANAKRNEHERRESLMEWFDRSVEKELKNQKTASFNAGPQFPPPLIAVDEPQLNLSKGTLQRMSGATASQVEMLFDLRKEPDNELTDAVDKLAKAEQMCEFAGAIQAAEAAAVAAPPDLVEEAALASARGYQTDVKATRVQGGGIAGCSAFYQLTKRGVKPVLIEHNKLTNGTTWHTGGLVWSLRPNDTDIQLLYRTKEILKNLEQETGVDPGFINNGGIFIARTLDRMEEFKRLHTLGHYFNVHSQLITPKEAAKLSPILDPNAFYGAVYSPTDGHADPTSYCSALIKGGIANGGQQVFEHTTLTKIHFEESTQGLKKIIGIETNKGSIKTNTVVNAAGVWGRNVSNMVDIEIPITPMKHSYVVTNTIEGARDSPSIRCHDSSLYFRPQGDSILFGGYEGNPDILKQVPEDFSFKLFEMDKSIFEVHWKRAVELCPSFEQAGIKADVCGPESFTPDHKPLVGEDPIVVGLYYSLGYNSMGMMFSGGVSEQLSYWITQGRPDMDMHDFDIRRFSQRQKPDRAWVTETCHESYAKTYSIVYPHDQRLSGRNLRIDPFHEHLVASGAVMEEALGWERPAYFIQEDRTAPVRGYDWYGNYDHVRHTDQRYMKELEKDLTFGFSKNFDLIKSEALATRTNVGLFNLSCYTKMYLTGPDAEEAADWLFTNHLSQDPGRVSYTLSLNSKGGIESDVTVTTLEEGGGTLVGPILKGKGYYIVAGGPSGYQTKSHLRKQLFKKNFKSRISEITDRLGILSIQGPKSRELLQSVTESPITDEKFPLGMSHIIKINGKSCRAMRLSYVGEMGFEIHIPYAHCVSVYNKIVNAGRGFDLTLAGFRAMDSLSMEKGYHLLNTDLRIDDNPVEAGLERFCRKDGQYQGKSIVEKVKQEGAKKKRCFFTLQDNVALYGLETIWRDDAIVGYLRRGAYGFALDSSIGLGYVRHPKGKSVDSEFLKTGEYHIEIRDKKYPATLYLNSPFDPKNQRLLGRYENQFEEQSHFED</sequence>
<dbReference type="PANTHER" id="PTHR43757:SF11">
    <property type="entry name" value="SARCOSINE DEHYDROGENASE"/>
    <property type="match status" value="1"/>
</dbReference>
<evidence type="ECO:0000313" key="7">
    <source>
        <dbReference type="EMBL" id="ERL88059.1"/>
    </source>
</evidence>
<dbReference type="SUPFAM" id="SSF101790">
    <property type="entry name" value="Aminomethyltransferase beta-barrel domain"/>
    <property type="match status" value="1"/>
</dbReference>
<organism evidence="7 8">
    <name type="scientific">Dendroctonus ponderosae</name>
    <name type="common">Mountain pine beetle</name>
    <dbReference type="NCBI Taxonomy" id="77166"/>
    <lineage>
        <taxon>Eukaryota</taxon>
        <taxon>Metazoa</taxon>
        <taxon>Ecdysozoa</taxon>
        <taxon>Arthropoda</taxon>
        <taxon>Hexapoda</taxon>
        <taxon>Insecta</taxon>
        <taxon>Pterygota</taxon>
        <taxon>Neoptera</taxon>
        <taxon>Endopterygota</taxon>
        <taxon>Coleoptera</taxon>
        <taxon>Polyphaga</taxon>
        <taxon>Cucujiformia</taxon>
        <taxon>Curculionidae</taxon>
        <taxon>Scolytinae</taxon>
        <taxon>Dendroctonus</taxon>
    </lineage>
</organism>
<evidence type="ECO:0008006" key="9">
    <source>
        <dbReference type="Google" id="ProtNLM"/>
    </source>
</evidence>
<dbReference type="InterPro" id="IPR013977">
    <property type="entry name" value="GcvT_C"/>
</dbReference>
<dbReference type="SUPFAM" id="SSF103025">
    <property type="entry name" value="Folate-binding domain"/>
    <property type="match status" value="1"/>
</dbReference>
<comment type="similarity">
    <text evidence="1">Belongs to the GcvT family.</text>
</comment>
<dbReference type="FunFam" id="2.40.30.110:FF:000008">
    <property type="entry name" value="Sarcosine dehydrogenase"/>
    <property type="match status" value="1"/>
</dbReference>
<dbReference type="SUPFAM" id="SSF54373">
    <property type="entry name" value="FAD-linked reductases, C-terminal domain"/>
    <property type="match status" value="1"/>
</dbReference>
<feature type="domain" description="FAD dependent oxidoreductase central" evidence="6">
    <location>
        <begin position="568"/>
        <end position="621"/>
    </location>
</feature>
<evidence type="ECO:0000256" key="2">
    <source>
        <dbReference type="SAM" id="MobiDB-lite"/>
    </source>
</evidence>
<dbReference type="STRING" id="77166.U4U2G1"/>
<dbReference type="Gene3D" id="3.30.70.1400">
    <property type="entry name" value="Aminomethyltransferase beta-barrel domains"/>
    <property type="match status" value="1"/>
</dbReference>
<dbReference type="Pfam" id="PF01266">
    <property type="entry name" value="DAO"/>
    <property type="match status" value="1"/>
</dbReference>
<protein>
    <recommendedName>
        <fullName evidence="9">Sarcosine dehydrogenase, mitochondrial</fullName>
    </recommendedName>
</protein>
<feature type="region of interest" description="Disordered" evidence="2">
    <location>
        <begin position="30"/>
        <end position="50"/>
    </location>
</feature>
<proteinExistence type="inferred from homology"/>
<evidence type="ECO:0000259" key="4">
    <source>
        <dbReference type="Pfam" id="PF01571"/>
    </source>
</evidence>
<dbReference type="InterPro" id="IPR006076">
    <property type="entry name" value="FAD-dep_OxRdtase"/>
</dbReference>
<dbReference type="InterPro" id="IPR028896">
    <property type="entry name" value="GcvT/YgfZ/DmdA"/>
</dbReference>
<dbReference type="AlphaFoldDB" id="U4U2G1"/>
<dbReference type="PANTHER" id="PTHR43757">
    <property type="entry name" value="AMINOMETHYLTRANSFERASE"/>
    <property type="match status" value="1"/>
</dbReference>
<evidence type="ECO:0000259" key="6">
    <source>
        <dbReference type="Pfam" id="PF16350"/>
    </source>
</evidence>